<keyword evidence="4 7" id="KW-1133">Transmembrane helix</keyword>
<evidence type="ECO:0000259" key="8">
    <source>
        <dbReference type="Pfam" id="PF12698"/>
    </source>
</evidence>
<keyword evidence="2" id="KW-1003">Cell membrane</keyword>
<reference evidence="9 10" key="1">
    <citation type="submission" date="2020-08" db="EMBL/GenBank/DDBJ databases">
        <title>A Genomic Blueprint of the Chicken Gut Microbiome.</title>
        <authorList>
            <person name="Gilroy R."/>
            <person name="Ravi A."/>
            <person name="Getino M."/>
            <person name="Pursley I."/>
            <person name="Horton D.L."/>
            <person name="Alikhan N.-F."/>
            <person name="Baker D."/>
            <person name="Gharbi K."/>
            <person name="Hall N."/>
            <person name="Watson M."/>
            <person name="Adriaenssens E.M."/>
            <person name="Foster-Nyarko E."/>
            <person name="Jarju S."/>
            <person name="Secka A."/>
            <person name="Antonio M."/>
            <person name="Oren A."/>
            <person name="Chaudhuri R."/>
            <person name="La Ragione R.M."/>
            <person name="Hildebrand F."/>
            <person name="Pallen M.J."/>
        </authorList>
    </citation>
    <scope>NUCLEOTIDE SEQUENCE [LARGE SCALE GENOMIC DNA]</scope>
    <source>
        <strain evidence="9 10">Sa2CUA2</strain>
    </source>
</reference>
<feature type="transmembrane region" description="Helical" evidence="7">
    <location>
        <begin position="309"/>
        <end position="330"/>
    </location>
</feature>
<evidence type="ECO:0000313" key="9">
    <source>
        <dbReference type="EMBL" id="MBD7977906.1"/>
    </source>
</evidence>
<sequence>MITMFRVMGLGLLRDRGAMLLAFLLPSLVFAIFATIFSDAAEGNLHAHIGLALDTEDPSLVKFAEILAADDDLQLTLTANSNDQLWRDVRDGAFDAGLIIHGSVKAEAEPLFIIISEPSRRIAALVLEGIINQRLAAHLPGLVARRQIKTVEPLIGGLSAGQAARLERRLQAMDTESGAQAPREEEQTAEPGAERQTERQAEIALIQTESAYRHQRKAVSDYSGVAYYAGAISILFLLLSAVNVGMVSLEENRNGISARLLLSPAARMRLMFGRWLFLLVLGFLQVVIIFTVARVGFQLPVEHALPQVLAVALAAAAASSGLALFILSLCRTVQQANNFSSFFVLIVSAVGGSMVPRFMMPEWLQAVSLFTPNAWAIEGFYSALVRDGSWPQVLMPCALLGALGLGCLLLAAAPRGGQCKGRD</sequence>
<dbReference type="Pfam" id="PF12698">
    <property type="entry name" value="ABC2_membrane_3"/>
    <property type="match status" value="1"/>
</dbReference>
<dbReference type="InterPro" id="IPR013525">
    <property type="entry name" value="ABC2_TM"/>
</dbReference>
<keyword evidence="5 7" id="KW-0472">Membrane</keyword>
<evidence type="ECO:0000313" key="10">
    <source>
        <dbReference type="Proteomes" id="UP000611945"/>
    </source>
</evidence>
<name>A0ABR8TQ74_9PSED</name>
<evidence type="ECO:0000256" key="7">
    <source>
        <dbReference type="SAM" id="Phobius"/>
    </source>
</evidence>
<feature type="transmembrane region" description="Helical" evidence="7">
    <location>
        <begin position="393"/>
        <end position="413"/>
    </location>
</feature>
<keyword evidence="10" id="KW-1185">Reference proteome</keyword>
<organism evidence="9 10">
    <name type="scientific">Serpens gallinarum</name>
    <dbReference type="NCBI Taxonomy" id="2763075"/>
    <lineage>
        <taxon>Bacteria</taxon>
        <taxon>Pseudomonadati</taxon>
        <taxon>Pseudomonadota</taxon>
        <taxon>Gammaproteobacteria</taxon>
        <taxon>Pseudomonadales</taxon>
        <taxon>Pseudomonadaceae</taxon>
        <taxon>Pseudomonas</taxon>
    </lineage>
</organism>
<evidence type="ECO:0000256" key="4">
    <source>
        <dbReference type="ARBA" id="ARBA00022989"/>
    </source>
</evidence>
<feature type="compositionally biased region" description="Basic and acidic residues" evidence="6">
    <location>
        <begin position="182"/>
        <end position="198"/>
    </location>
</feature>
<evidence type="ECO:0000256" key="1">
    <source>
        <dbReference type="ARBA" id="ARBA00004651"/>
    </source>
</evidence>
<evidence type="ECO:0000256" key="5">
    <source>
        <dbReference type="ARBA" id="ARBA00023136"/>
    </source>
</evidence>
<dbReference type="InterPro" id="IPR051449">
    <property type="entry name" value="ABC-2_transporter_component"/>
</dbReference>
<dbReference type="EMBL" id="JACSQG010000006">
    <property type="protein sequence ID" value="MBD7977906.1"/>
    <property type="molecule type" value="Genomic_DNA"/>
</dbReference>
<proteinExistence type="predicted"/>
<accession>A0ABR8TQ74</accession>
<feature type="transmembrane region" description="Helical" evidence="7">
    <location>
        <begin position="275"/>
        <end position="297"/>
    </location>
</feature>
<comment type="caution">
    <text evidence="9">The sequence shown here is derived from an EMBL/GenBank/DDBJ whole genome shotgun (WGS) entry which is preliminary data.</text>
</comment>
<dbReference type="Proteomes" id="UP000611945">
    <property type="component" value="Unassembled WGS sequence"/>
</dbReference>
<protein>
    <submittedName>
        <fullName evidence="9">ABC transporter permease</fullName>
    </submittedName>
</protein>
<gene>
    <name evidence="9" type="ORF">H9642_11975</name>
</gene>
<evidence type="ECO:0000256" key="2">
    <source>
        <dbReference type="ARBA" id="ARBA00022475"/>
    </source>
</evidence>
<feature type="region of interest" description="Disordered" evidence="6">
    <location>
        <begin position="173"/>
        <end position="198"/>
    </location>
</feature>
<evidence type="ECO:0000256" key="6">
    <source>
        <dbReference type="SAM" id="MobiDB-lite"/>
    </source>
</evidence>
<comment type="subcellular location">
    <subcellularLocation>
        <location evidence="1">Cell membrane</location>
        <topology evidence="1">Multi-pass membrane protein</topology>
    </subcellularLocation>
</comment>
<dbReference type="PANTHER" id="PTHR30294">
    <property type="entry name" value="MEMBRANE COMPONENT OF ABC TRANSPORTER YHHJ-RELATED"/>
    <property type="match status" value="1"/>
</dbReference>
<evidence type="ECO:0000256" key="3">
    <source>
        <dbReference type="ARBA" id="ARBA00022692"/>
    </source>
</evidence>
<dbReference type="RefSeq" id="WP_251836685.1">
    <property type="nucleotide sequence ID" value="NZ_JACSQG010000006.1"/>
</dbReference>
<keyword evidence="3 7" id="KW-0812">Transmembrane</keyword>
<feature type="transmembrane region" description="Helical" evidence="7">
    <location>
        <begin position="225"/>
        <end position="249"/>
    </location>
</feature>
<feature type="transmembrane region" description="Helical" evidence="7">
    <location>
        <begin position="342"/>
        <end position="360"/>
    </location>
</feature>
<feature type="domain" description="ABC-2 type transporter transmembrane" evidence="8">
    <location>
        <begin position="19"/>
        <end position="412"/>
    </location>
</feature>
<dbReference type="PANTHER" id="PTHR30294:SF38">
    <property type="entry name" value="TRANSPORT PERMEASE PROTEIN"/>
    <property type="match status" value="1"/>
</dbReference>